<dbReference type="KEGG" id="pstg:E8M01_24775"/>
<evidence type="ECO:0000313" key="7">
    <source>
        <dbReference type="EMBL" id="QCI67166.1"/>
    </source>
</evidence>
<dbReference type="PANTHER" id="PTHR30293">
    <property type="entry name" value="TRANSCRIPTIONAL REGULATORY PROTEIN NAC-RELATED"/>
    <property type="match status" value="1"/>
</dbReference>
<keyword evidence="2" id="KW-0805">Transcription regulation</keyword>
<dbReference type="AlphaFoldDB" id="A0A4D7BCR4"/>
<keyword evidence="3" id="KW-0238">DNA-binding</keyword>
<dbReference type="Proteomes" id="UP000298781">
    <property type="component" value="Chromosome"/>
</dbReference>
<keyword evidence="5" id="KW-0804">Transcription</keyword>
<dbReference type="InterPro" id="IPR036388">
    <property type="entry name" value="WH-like_DNA-bd_sf"/>
</dbReference>
<dbReference type="SUPFAM" id="SSF46785">
    <property type="entry name" value="Winged helix' DNA-binding domain"/>
    <property type="match status" value="1"/>
</dbReference>
<dbReference type="EMBL" id="CP039690">
    <property type="protein sequence ID" value="QCI67166.1"/>
    <property type="molecule type" value="Genomic_DNA"/>
</dbReference>
<comment type="similarity">
    <text evidence="1">Belongs to the LysR transcriptional regulatory family.</text>
</comment>
<evidence type="ECO:0000256" key="1">
    <source>
        <dbReference type="ARBA" id="ARBA00009437"/>
    </source>
</evidence>
<dbReference type="GO" id="GO:2000142">
    <property type="term" value="P:regulation of DNA-templated transcription initiation"/>
    <property type="evidence" value="ECO:0007669"/>
    <property type="project" value="TreeGrafter"/>
</dbReference>
<keyword evidence="4" id="KW-0010">Activator</keyword>
<gene>
    <name evidence="7" type="ORF">E8M01_24775</name>
</gene>
<feature type="domain" description="HTH lysR-type" evidence="6">
    <location>
        <begin position="13"/>
        <end position="70"/>
    </location>
</feature>
<evidence type="ECO:0000256" key="3">
    <source>
        <dbReference type="ARBA" id="ARBA00023125"/>
    </source>
</evidence>
<dbReference type="Gene3D" id="1.10.10.10">
    <property type="entry name" value="Winged helix-like DNA-binding domain superfamily/Winged helix DNA-binding domain"/>
    <property type="match status" value="1"/>
</dbReference>
<accession>A0A4D7BCR4</accession>
<dbReference type="PRINTS" id="PR00039">
    <property type="entry name" value="HTHLYSR"/>
</dbReference>
<dbReference type="GO" id="GO:0003677">
    <property type="term" value="F:DNA binding"/>
    <property type="evidence" value="ECO:0007669"/>
    <property type="project" value="UniProtKB-KW"/>
</dbReference>
<dbReference type="PANTHER" id="PTHR30293:SF0">
    <property type="entry name" value="NITROGEN ASSIMILATION REGULATORY PROTEIN NAC"/>
    <property type="match status" value="1"/>
</dbReference>
<dbReference type="SUPFAM" id="SSF53850">
    <property type="entry name" value="Periplasmic binding protein-like II"/>
    <property type="match status" value="1"/>
</dbReference>
<organism evidence="7 8">
    <name type="scientific">Phreatobacter stygius</name>
    <dbReference type="NCBI Taxonomy" id="1940610"/>
    <lineage>
        <taxon>Bacteria</taxon>
        <taxon>Pseudomonadati</taxon>
        <taxon>Pseudomonadota</taxon>
        <taxon>Alphaproteobacteria</taxon>
        <taxon>Hyphomicrobiales</taxon>
        <taxon>Phreatobacteraceae</taxon>
        <taxon>Phreatobacter</taxon>
    </lineage>
</organism>
<dbReference type="Gene3D" id="3.40.190.290">
    <property type="match status" value="1"/>
</dbReference>
<name>A0A4D7BCR4_9HYPH</name>
<reference evidence="7 8" key="1">
    <citation type="submission" date="2019-04" db="EMBL/GenBank/DDBJ databases">
        <title>Phreatobacter aquaticus sp. nov.</title>
        <authorList>
            <person name="Choi A."/>
        </authorList>
    </citation>
    <scope>NUCLEOTIDE SEQUENCE [LARGE SCALE GENOMIC DNA]</scope>
    <source>
        <strain evidence="7 8">KCTC 52518</strain>
    </source>
</reference>
<keyword evidence="8" id="KW-1185">Reference proteome</keyword>
<evidence type="ECO:0000256" key="4">
    <source>
        <dbReference type="ARBA" id="ARBA00023159"/>
    </source>
</evidence>
<evidence type="ECO:0000259" key="6">
    <source>
        <dbReference type="PROSITE" id="PS50931"/>
    </source>
</evidence>
<dbReference type="GO" id="GO:0003700">
    <property type="term" value="F:DNA-binding transcription factor activity"/>
    <property type="evidence" value="ECO:0007669"/>
    <property type="project" value="InterPro"/>
</dbReference>
<dbReference type="PROSITE" id="PS50931">
    <property type="entry name" value="HTH_LYSR"/>
    <property type="match status" value="1"/>
</dbReference>
<dbReference type="InterPro" id="IPR000847">
    <property type="entry name" value="LysR_HTH_N"/>
</dbReference>
<evidence type="ECO:0000256" key="2">
    <source>
        <dbReference type="ARBA" id="ARBA00023015"/>
    </source>
</evidence>
<dbReference type="InterPro" id="IPR036390">
    <property type="entry name" value="WH_DNA-bd_sf"/>
</dbReference>
<protein>
    <submittedName>
        <fullName evidence="7">LysR family transcriptional regulator</fullName>
    </submittedName>
</protein>
<proteinExistence type="inferred from homology"/>
<dbReference type="InterPro" id="IPR005119">
    <property type="entry name" value="LysR_subst-bd"/>
</dbReference>
<evidence type="ECO:0000256" key="5">
    <source>
        <dbReference type="ARBA" id="ARBA00023163"/>
    </source>
</evidence>
<dbReference type="OrthoDB" id="8479357at2"/>
<sequence>MARGGRAEAWTPVELRHLQYFLGVAEAGSLSKASTVLGIAQPALSRAIRQLETEVMAQLFYRHGRGIRLTEEGAQFQATVAPLVRDLLAAKDELRNTASVISGAVSFGMPPSMSAAIGSRLVEVFLERHPQVKLQIIDAFSGYVNEWLVSGRVDMAIINNARRSPYVRMDPLMTVDLFHVARRSMVDRREWDDDTIPFDQLAAAPLILPGRHHGLRRQLDSVAQQRGAELEVLVEIDALEALKDLVRRGIAPTVLPHGTILKEVNDPDLVVRRVVDPDVTTQFMIAYSLQRPATLAMRELARILKAEIHEAIAAGRMIGRI</sequence>
<dbReference type="Pfam" id="PF00126">
    <property type="entry name" value="HTH_1"/>
    <property type="match status" value="1"/>
</dbReference>
<dbReference type="FunFam" id="1.10.10.10:FF:000001">
    <property type="entry name" value="LysR family transcriptional regulator"/>
    <property type="match status" value="1"/>
</dbReference>
<dbReference type="Pfam" id="PF03466">
    <property type="entry name" value="LysR_substrate"/>
    <property type="match status" value="1"/>
</dbReference>
<evidence type="ECO:0000313" key="8">
    <source>
        <dbReference type="Proteomes" id="UP000298781"/>
    </source>
</evidence>